<evidence type="ECO:0000313" key="2">
    <source>
        <dbReference type="EMBL" id="GBP54322.1"/>
    </source>
</evidence>
<keyword evidence="3" id="KW-1185">Reference proteome</keyword>
<sequence length="117" mass="13010">MKNETQEYKAPCRAFNHVMHALQRVRRPPTPSSEGAARGARSSPFTSRKQTEQKRQKATNHKVLIVHHGARPGGRVKGTPRCEAEISLHASPTDCSAEGLRQCEERSLFVLACRPVP</sequence>
<dbReference type="Proteomes" id="UP000299102">
    <property type="component" value="Unassembled WGS sequence"/>
</dbReference>
<feature type="compositionally biased region" description="Low complexity" evidence="1">
    <location>
        <begin position="32"/>
        <end position="43"/>
    </location>
</feature>
<evidence type="ECO:0000256" key="1">
    <source>
        <dbReference type="SAM" id="MobiDB-lite"/>
    </source>
</evidence>
<protein>
    <submittedName>
        <fullName evidence="2">Uncharacterized protein</fullName>
    </submittedName>
</protein>
<name>A0A4C1WUM1_EUMVA</name>
<evidence type="ECO:0000313" key="3">
    <source>
        <dbReference type="Proteomes" id="UP000299102"/>
    </source>
</evidence>
<feature type="compositionally biased region" description="Basic residues" evidence="1">
    <location>
        <begin position="56"/>
        <end position="70"/>
    </location>
</feature>
<dbReference type="AlphaFoldDB" id="A0A4C1WUM1"/>
<comment type="caution">
    <text evidence="2">The sequence shown here is derived from an EMBL/GenBank/DDBJ whole genome shotgun (WGS) entry which is preliminary data.</text>
</comment>
<feature type="region of interest" description="Disordered" evidence="1">
    <location>
        <begin position="23"/>
        <end position="79"/>
    </location>
</feature>
<gene>
    <name evidence="2" type="ORF">EVAR_38555_1</name>
</gene>
<reference evidence="2 3" key="1">
    <citation type="journal article" date="2019" name="Commun. Biol.">
        <title>The bagworm genome reveals a unique fibroin gene that provides high tensile strength.</title>
        <authorList>
            <person name="Kono N."/>
            <person name="Nakamura H."/>
            <person name="Ohtoshi R."/>
            <person name="Tomita M."/>
            <person name="Numata K."/>
            <person name="Arakawa K."/>
        </authorList>
    </citation>
    <scope>NUCLEOTIDE SEQUENCE [LARGE SCALE GENOMIC DNA]</scope>
</reference>
<accession>A0A4C1WUM1</accession>
<proteinExistence type="predicted"/>
<organism evidence="2 3">
    <name type="scientific">Eumeta variegata</name>
    <name type="common">Bagworm moth</name>
    <name type="synonym">Eumeta japonica</name>
    <dbReference type="NCBI Taxonomy" id="151549"/>
    <lineage>
        <taxon>Eukaryota</taxon>
        <taxon>Metazoa</taxon>
        <taxon>Ecdysozoa</taxon>
        <taxon>Arthropoda</taxon>
        <taxon>Hexapoda</taxon>
        <taxon>Insecta</taxon>
        <taxon>Pterygota</taxon>
        <taxon>Neoptera</taxon>
        <taxon>Endopterygota</taxon>
        <taxon>Lepidoptera</taxon>
        <taxon>Glossata</taxon>
        <taxon>Ditrysia</taxon>
        <taxon>Tineoidea</taxon>
        <taxon>Psychidae</taxon>
        <taxon>Oiketicinae</taxon>
        <taxon>Eumeta</taxon>
    </lineage>
</organism>
<dbReference type="EMBL" id="BGZK01000644">
    <property type="protein sequence ID" value="GBP54322.1"/>
    <property type="molecule type" value="Genomic_DNA"/>
</dbReference>